<name>A0ABQ8SAD7_PERAM</name>
<dbReference type="Pfam" id="PF03372">
    <property type="entry name" value="Exo_endo_phos"/>
    <property type="match status" value="1"/>
</dbReference>
<reference evidence="3 4" key="1">
    <citation type="journal article" date="2022" name="Allergy">
        <title>Genome assembly and annotation of Periplaneta americana reveal a comprehensive cockroach allergen profile.</title>
        <authorList>
            <person name="Wang L."/>
            <person name="Xiong Q."/>
            <person name="Saelim N."/>
            <person name="Wang L."/>
            <person name="Nong W."/>
            <person name="Wan A.T."/>
            <person name="Shi M."/>
            <person name="Liu X."/>
            <person name="Cao Q."/>
            <person name="Hui J.H.L."/>
            <person name="Sookrung N."/>
            <person name="Leung T.F."/>
            <person name="Tungtrongchitr A."/>
            <person name="Tsui S.K.W."/>
        </authorList>
    </citation>
    <scope>NUCLEOTIDE SEQUENCE [LARGE SCALE GENOMIC DNA]</scope>
    <source>
        <strain evidence="3">PWHHKU_190912</strain>
    </source>
</reference>
<protein>
    <recommendedName>
        <fullName evidence="2">Endonuclease/exonuclease/phosphatase domain-containing protein</fullName>
    </recommendedName>
</protein>
<keyword evidence="4" id="KW-1185">Reference proteome</keyword>
<dbReference type="InterPro" id="IPR036691">
    <property type="entry name" value="Endo/exonu/phosph_ase_sf"/>
</dbReference>
<dbReference type="Gene3D" id="3.60.10.10">
    <property type="entry name" value="Endonuclease/exonuclease/phosphatase"/>
    <property type="match status" value="1"/>
</dbReference>
<evidence type="ECO:0000313" key="4">
    <source>
        <dbReference type="Proteomes" id="UP001148838"/>
    </source>
</evidence>
<accession>A0ABQ8SAD7</accession>
<gene>
    <name evidence="3" type="ORF">ANN_19381</name>
</gene>
<dbReference type="SUPFAM" id="SSF56219">
    <property type="entry name" value="DNase I-like"/>
    <property type="match status" value="1"/>
</dbReference>
<feature type="region of interest" description="Disordered" evidence="1">
    <location>
        <begin position="259"/>
        <end position="278"/>
    </location>
</feature>
<dbReference type="InterPro" id="IPR037493">
    <property type="entry name" value="ExoIII-like"/>
</dbReference>
<evidence type="ECO:0000256" key="1">
    <source>
        <dbReference type="SAM" id="MobiDB-lite"/>
    </source>
</evidence>
<evidence type="ECO:0000259" key="2">
    <source>
        <dbReference type="Pfam" id="PF03372"/>
    </source>
</evidence>
<dbReference type="Proteomes" id="UP001148838">
    <property type="component" value="Unassembled WGS sequence"/>
</dbReference>
<dbReference type="PANTHER" id="PTHR43250">
    <property type="entry name" value="EXODEOXYRIBONUCLEASE III"/>
    <property type="match status" value="1"/>
</dbReference>
<organism evidence="3 4">
    <name type="scientific">Periplaneta americana</name>
    <name type="common">American cockroach</name>
    <name type="synonym">Blatta americana</name>
    <dbReference type="NCBI Taxonomy" id="6978"/>
    <lineage>
        <taxon>Eukaryota</taxon>
        <taxon>Metazoa</taxon>
        <taxon>Ecdysozoa</taxon>
        <taxon>Arthropoda</taxon>
        <taxon>Hexapoda</taxon>
        <taxon>Insecta</taxon>
        <taxon>Pterygota</taxon>
        <taxon>Neoptera</taxon>
        <taxon>Polyneoptera</taxon>
        <taxon>Dictyoptera</taxon>
        <taxon>Blattodea</taxon>
        <taxon>Blattoidea</taxon>
        <taxon>Blattidae</taxon>
        <taxon>Blattinae</taxon>
        <taxon>Periplaneta</taxon>
    </lineage>
</organism>
<evidence type="ECO:0000313" key="3">
    <source>
        <dbReference type="EMBL" id="KAJ4430790.1"/>
    </source>
</evidence>
<dbReference type="EMBL" id="JAJSOF020000031">
    <property type="protein sequence ID" value="KAJ4430790.1"/>
    <property type="molecule type" value="Genomic_DNA"/>
</dbReference>
<dbReference type="InterPro" id="IPR005135">
    <property type="entry name" value="Endo/exonuclease/phosphatase"/>
</dbReference>
<proteinExistence type="predicted"/>
<feature type="domain" description="Endonuclease/exonuclease/phosphatase" evidence="2">
    <location>
        <begin position="8"/>
        <end position="179"/>
    </location>
</feature>
<comment type="caution">
    <text evidence="3">The sequence shown here is derived from an EMBL/GenBank/DDBJ whole genome shotgun (WGS) entry which is preliminary data.</text>
</comment>
<dbReference type="PANTHER" id="PTHR43250:SF2">
    <property type="entry name" value="EXODEOXYRIBONUCLEASE III"/>
    <property type="match status" value="1"/>
</dbReference>
<sequence length="278" mass="32522">MWRKVRFGTWNIKTIAGKEVELIQEMKRHKPEILGISEVKKKGNGMKKLQEGYTLQYSGIGMDSRLRKGIMVVINLDLEIKMSFIQVYTPTEDSNILEKEGFYVQLQRIVDKEIDNGHHILIGGDLNARLEQDKRIEHGSMGNHGVGNSFFSHKEVHKITYETEGRNARIIIDYFIYHYGTGNNIMDVEVIRGAELATDHRLLVIDTRSERPVKPKNKKFEVMKFKEFQNEEKEAVLEEWRRYYEEKFQNTEVGQEEEGIMFRPYEDVKTSDTEGDVQ</sequence>